<evidence type="ECO:0000313" key="1">
    <source>
        <dbReference type="EMBL" id="EDL94098.1"/>
    </source>
</evidence>
<dbReference type="AlphaFoldDB" id="A6K051"/>
<reference evidence="1 2" key="1">
    <citation type="submission" date="2005-07" db="EMBL/GenBank/DDBJ databases">
        <authorList>
            <person name="Mural R.J."/>
            <person name="Li P.W."/>
            <person name="Adams M.D."/>
            <person name="Amanatides P.G."/>
            <person name="Baden-Tillson H."/>
            <person name="Barnstead M."/>
            <person name="Chin S.H."/>
            <person name="Dew I."/>
            <person name="Evans C.A."/>
            <person name="Ferriera S."/>
            <person name="Flanigan M."/>
            <person name="Fosler C."/>
            <person name="Glodek A."/>
            <person name="Gu Z."/>
            <person name="Holt R.A."/>
            <person name="Jennings D."/>
            <person name="Kraft C.L."/>
            <person name="Lu F."/>
            <person name="Nguyen T."/>
            <person name="Nusskern D.R."/>
            <person name="Pfannkoch C.M."/>
            <person name="Sitter C."/>
            <person name="Sutton G.G."/>
            <person name="Venter J.C."/>
            <person name="Wang Z."/>
            <person name="Woodage T."/>
            <person name="Zheng X.H."/>
            <person name="Zhong F."/>
        </authorList>
    </citation>
    <scope>NUCLEOTIDE SEQUENCE [LARGE SCALE GENOMIC DNA]</scope>
    <source>
        <strain>BN</strain>
        <strain evidence="2">Sprague-Dawley</strain>
    </source>
</reference>
<protein>
    <submittedName>
        <fullName evidence="1">RCG42226</fullName>
    </submittedName>
</protein>
<accession>A6K051</accession>
<organism evidence="1 2">
    <name type="scientific">Rattus norvegicus</name>
    <name type="common">Rat</name>
    <dbReference type="NCBI Taxonomy" id="10116"/>
    <lineage>
        <taxon>Eukaryota</taxon>
        <taxon>Metazoa</taxon>
        <taxon>Chordata</taxon>
        <taxon>Craniata</taxon>
        <taxon>Vertebrata</taxon>
        <taxon>Euteleostomi</taxon>
        <taxon>Mammalia</taxon>
        <taxon>Eutheria</taxon>
        <taxon>Euarchontoglires</taxon>
        <taxon>Glires</taxon>
        <taxon>Rodentia</taxon>
        <taxon>Myomorpha</taxon>
        <taxon>Muroidea</taxon>
        <taxon>Muridae</taxon>
        <taxon>Murinae</taxon>
        <taxon>Rattus</taxon>
    </lineage>
</organism>
<dbReference type="EMBL" id="CH474010">
    <property type="protein sequence ID" value="EDL94098.1"/>
    <property type="molecule type" value="Genomic_DNA"/>
</dbReference>
<evidence type="ECO:0000313" key="2">
    <source>
        <dbReference type="Proteomes" id="UP000234681"/>
    </source>
</evidence>
<gene>
    <name evidence="1" type="ORF">rCG_42226</name>
</gene>
<dbReference type="Proteomes" id="UP000234681">
    <property type="component" value="Chromosome 15"/>
</dbReference>
<name>A6K051_RAT</name>
<proteinExistence type="predicted"/>
<sequence length="53" mass="6122">MLDGFFWVFFLELHTAAVFLRLDCLFDIRIMKVISRLLLSKPPGPAPWGLLCI</sequence>